<sequence>MGRQTGVAMMLLTAIAVLFASIVIGNWLTGVAGGAFLMTGLASWKWPAGIKYAFDLGIATLLASIPFLFSKDSPTYYGTLGSLFSAAFLAGSLLTFRFDQRNKKVRSTPS</sequence>
<dbReference type="AlphaFoldDB" id="A0AAU8G9V0"/>
<dbReference type="EMBL" id="CP159307">
    <property type="protein sequence ID" value="XCH33545.1"/>
    <property type="molecule type" value="Genomic_DNA"/>
</dbReference>
<feature type="transmembrane region" description="Helical" evidence="1">
    <location>
        <begin position="75"/>
        <end position="96"/>
    </location>
</feature>
<keyword evidence="1" id="KW-0472">Membrane</keyword>
<reference evidence="2" key="1">
    <citation type="submission" date="2024-06" db="EMBL/GenBank/DDBJ databases">
        <title>A Novel Isolate, Dehalogenimonas sp. Strain 4OHTPN, Dechlorinates Aromatic 4 Hydroxy chlorothalonil by a Novel Reductive Dehalogenase.</title>
        <authorList>
            <person name="Liu G."/>
        </authorList>
    </citation>
    <scope>NUCLEOTIDE SEQUENCE</scope>
    <source>
        <strain evidence="2">4OHTPN</strain>
    </source>
</reference>
<feature type="transmembrane region" description="Helical" evidence="1">
    <location>
        <begin position="6"/>
        <end position="37"/>
    </location>
</feature>
<evidence type="ECO:0000256" key="1">
    <source>
        <dbReference type="SAM" id="Phobius"/>
    </source>
</evidence>
<protein>
    <recommendedName>
        <fullName evidence="3">SPW repeat-containing protein</fullName>
    </recommendedName>
</protein>
<gene>
    <name evidence="2" type="ORF">ABV300_01335</name>
</gene>
<organism evidence="2">
    <name type="scientific">Dehalogenimonas sp. 4OHTPN</name>
    <dbReference type="NCBI Taxonomy" id="3166643"/>
    <lineage>
        <taxon>Bacteria</taxon>
        <taxon>Bacillati</taxon>
        <taxon>Chloroflexota</taxon>
        <taxon>Dehalococcoidia</taxon>
        <taxon>Dehalococcoidales</taxon>
        <taxon>Dehalococcoidaceae</taxon>
        <taxon>Dehalogenimonas</taxon>
    </lineage>
</organism>
<evidence type="ECO:0008006" key="3">
    <source>
        <dbReference type="Google" id="ProtNLM"/>
    </source>
</evidence>
<proteinExistence type="predicted"/>
<accession>A0AAU8G9V0</accession>
<keyword evidence="1" id="KW-0812">Transmembrane</keyword>
<name>A0AAU8G9V0_9CHLR</name>
<keyword evidence="1" id="KW-1133">Transmembrane helix</keyword>
<dbReference type="RefSeq" id="WP_353714773.1">
    <property type="nucleotide sequence ID" value="NZ_CP159307.1"/>
</dbReference>
<evidence type="ECO:0000313" key="2">
    <source>
        <dbReference type="EMBL" id="XCH33545.1"/>
    </source>
</evidence>